<reference evidence="1" key="1">
    <citation type="submission" date="2023-03" db="EMBL/GenBank/DDBJ databases">
        <title>Massive genome expansion in bonnet fungi (Mycena s.s.) driven by repeated elements and novel gene families across ecological guilds.</title>
        <authorList>
            <consortium name="Lawrence Berkeley National Laboratory"/>
            <person name="Harder C.B."/>
            <person name="Miyauchi S."/>
            <person name="Viragh M."/>
            <person name="Kuo A."/>
            <person name="Thoen E."/>
            <person name="Andreopoulos B."/>
            <person name="Lu D."/>
            <person name="Skrede I."/>
            <person name="Drula E."/>
            <person name="Henrissat B."/>
            <person name="Morin E."/>
            <person name="Kohler A."/>
            <person name="Barry K."/>
            <person name="LaButti K."/>
            <person name="Morin E."/>
            <person name="Salamov A."/>
            <person name="Lipzen A."/>
            <person name="Mereny Z."/>
            <person name="Hegedus B."/>
            <person name="Baldrian P."/>
            <person name="Stursova M."/>
            <person name="Weitz H."/>
            <person name="Taylor A."/>
            <person name="Grigoriev I.V."/>
            <person name="Nagy L.G."/>
            <person name="Martin F."/>
            <person name="Kauserud H."/>
        </authorList>
    </citation>
    <scope>NUCLEOTIDE SEQUENCE</scope>
    <source>
        <strain evidence="1">CBHHK002</strain>
    </source>
</reference>
<gene>
    <name evidence="1" type="ORF">DFH08DRAFT_886633</name>
</gene>
<evidence type="ECO:0000313" key="1">
    <source>
        <dbReference type="EMBL" id="KAJ7325452.1"/>
    </source>
</evidence>
<proteinExistence type="predicted"/>
<comment type="caution">
    <text evidence="1">The sequence shown here is derived from an EMBL/GenBank/DDBJ whole genome shotgun (WGS) entry which is preliminary data.</text>
</comment>
<protein>
    <submittedName>
        <fullName evidence="1">Uncharacterized protein</fullName>
    </submittedName>
</protein>
<dbReference type="AlphaFoldDB" id="A0AAD6ZJE0"/>
<evidence type="ECO:0000313" key="2">
    <source>
        <dbReference type="Proteomes" id="UP001218218"/>
    </source>
</evidence>
<name>A0AAD6ZJE0_9AGAR</name>
<sequence length="85" mass="9300">MYWSVRTLLTTAVGCRTTFCSRGSCLLHQGSWECVAGVSWLTTSTSTSTSYTINNEKPIPGSIFATPSAVSQLHWKLDNIASRLN</sequence>
<dbReference type="EMBL" id="JARIHO010000044">
    <property type="protein sequence ID" value="KAJ7325452.1"/>
    <property type="molecule type" value="Genomic_DNA"/>
</dbReference>
<dbReference type="Proteomes" id="UP001218218">
    <property type="component" value="Unassembled WGS sequence"/>
</dbReference>
<organism evidence="1 2">
    <name type="scientific">Mycena albidolilacea</name>
    <dbReference type="NCBI Taxonomy" id="1033008"/>
    <lineage>
        <taxon>Eukaryota</taxon>
        <taxon>Fungi</taxon>
        <taxon>Dikarya</taxon>
        <taxon>Basidiomycota</taxon>
        <taxon>Agaricomycotina</taxon>
        <taxon>Agaricomycetes</taxon>
        <taxon>Agaricomycetidae</taxon>
        <taxon>Agaricales</taxon>
        <taxon>Marasmiineae</taxon>
        <taxon>Mycenaceae</taxon>
        <taxon>Mycena</taxon>
    </lineage>
</organism>
<keyword evidence="2" id="KW-1185">Reference proteome</keyword>
<accession>A0AAD6ZJE0</accession>